<comment type="caution">
    <text evidence="1">The sequence shown here is derived from an EMBL/GenBank/DDBJ whole genome shotgun (WGS) entry which is preliminary data.</text>
</comment>
<gene>
    <name evidence="1" type="ORF">S01H1_66224</name>
</gene>
<dbReference type="EMBL" id="BARS01043775">
    <property type="protein sequence ID" value="GAG29390.1"/>
    <property type="molecule type" value="Genomic_DNA"/>
</dbReference>
<accession>X0WFE9</accession>
<organism evidence="1">
    <name type="scientific">marine sediment metagenome</name>
    <dbReference type="NCBI Taxonomy" id="412755"/>
    <lineage>
        <taxon>unclassified sequences</taxon>
        <taxon>metagenomes</taxon>
        <taxon>ecological metagenomes</taxon>
    </lineage>
</organism>
<evidence type="ECO:0000313" key="1">
    <source>
        <dbReference type="EMBL" id="GAG29390.1"/>
    </source>
</evidence>
<protein>
    <submittedName>
        <fullName evidence="1">Uncharacterized protein</fullName>
    </submittedName>
</protein>
<name>X0WFE9_9ZZZZ</name>
<reference evidence="1" key="1">
    <citation type="journal article" date="2014" name="Front. Microbiol.">
        <title>High frequency of phylogenetically diverse reductive dehalogenase-homologous genes in deep subseafloor sedimentary metagenomes.</title>
        <authorList>
            <person name="Kawai M."/>
            <person name="Futagami T."/>
            <person name="Toyoda A."/>
            <person name="Takaki Y."/>
            <person name="Nishi S."/>
            <person name="Hori S."/>
            <person name="Arai W."/>
            <person name="Tsubouchi T."/>
            <person name="Morono Y."/>
            <person name="Uchiyama I."/>
            <person name="Ito T."/>
            <person name="Fujiyama A."/>
            <person name="Inagaki F."/>
            <person name="Takami H."/>
        </authorList>
    </citation>
    <scope>NUCLEOTIDE SEQUENCE</scope>
    <source>
        <strain evidence="1">Expedition CK06-06</strain>
    </source>
</reference>
<proteinExistence type="predicted"/>
<sequence>MRLCSVEGCEKKHEARSYCKKHWQRWRTHGHPLGCINNCDGIGCKTKDCKGKYYASGFCRLCYYRQDHFKGLQRLYIKTDKYKEYHNRYKQSQSGKLKIIARNKARMRKREICEMDSCAKLGEKHHDDYSKPLDIRFLCRDHHEEHHVMEDYK</sequence>
<dbReference type="AlphaFoldDB" id="X0WFE9"/>